<proteinExistence type="predicted"/>
<keyword evidence="2" id="KW-1185">Reference proteome</keyword>
<protein>
    <submittedName>
        <fullName evidence="1">Thiol-disulfide oxidoreductase</fullName>
    </submittedName>
</protein>
<dbReference type="PANTHER" id="PTHR33639">
    <property type="entry name" value="THIOL-DISULFIDE OXIDOREDUCTASE DCC"/>
    <property type="match status" value="1"/>
</dbReference>
<dbReference type="AlphaFoldDB" id="A0A1E8QA40"/>
<dbReference type="EMBL" id="MCHX01000008">
    <property type="protein sequence ID" value="OFJ54884.1"/>
    <property type="molecule type" value="Genomic_DNA"/>
</dbReference>
<dbReference type="Pfam" id="PF04134">
    <property type="entry name" value="DCC1-like"/>
    <property type="match status" value="1"/>
</dbReference>
<evidence type="ECO:0000313" key="1">
    <source>
        <dbReference type="EMBL" id="OFJ54884.1"/>
    </source>
</evidence>
<dbReference type="Proteomes" id="UP000178953">
    <property type="component" value="Unassembled WGS sequence"/>
</dbReference>
<dbReference type="OrthoDB" id="9813713at2"/>
<name>A0A1E8QA40_9MYCO</name>
<sequence>MSEGGDVTAARDDADAPVLLYDGVCGVCNAAVRTILRVDRRGTLRFAALDSDIARGVLARHPELRDVDSAVFVRHVGSPGETADAHSEALLRVADYLGGPWRAAALARIVPRALRDWAYTRFAAVRYRIGGRYDTCPVPTPDVRSRFLDATYG</sequence>
<reference evidence="1 2" key="1">
    <citation type="submission" date="2016-09" db="EMBL/GenBank/DDBJ databases">
        <title>genome sequence of Mycobacterium sp. 739 SCH.</title>
        <authorList>
            <person name="Greninger A.L."/>
            <person name="Qin X."/>
            <person name="Jerome K."/>
            <person name="Vora S."/>
            <person name="Quinn K."/>
        </authorList>
    </citation>
    <scope>NUCLEOTIDE SEQUENCE [LARGE SCALE GENOMIC DNA]</scope>
    <source>
        <strain evidence="1 2">SCH</strain>
    </source>
</reference>
<accession>A0A1E8QA40</accession>
<dbReference type="PANTHER" id="PTHR33639:SF2">
    <property type="entry name" value="DUF393 DOMAIN-CONTAINING PROTEIN"/>
    <property type="match status" value="1"/>
</dbReference>
<dbReference type="GO" id="GO:0015035">
    <property type="term" value="F:protein-disulfide reductase activity"/>
    <property type="evidence" value="ECO:0007669"/>
    <property type="project" value="InterPro"/>
</dbReference>
<dbReference type="InterPro" id="IPR052927">
    <property type="entry name" value="DCC_oxidoreductase"/>
</dbReference>
<gene>
    <name evidence="1" type="ORF">BEL07_04815</name>
</gene>
<dbReference type="InterPro" id="IPR007263">
    <property type="entry name" value="DCC1-like"/>
</dbReference>
<evidence type="ECO:0000313" key="2">
    <source>
        <dbReference type="Proteomes" id="UP000178953"/>
    </source>
</evidence>
<comment type="caution">
    <text evidence="1">The sequence shown here is derived from an EMBL/GenBank/DDBJ whole genome shotgun (WGS) entry which is preliminary data.</text>
</comment>
<dbReference type="RefSeq" id="WP_070351966.1">
    <property type="nucleotide sequence ID" value="NZ_CP043474.1"/>
</dbReference>
<organism evidence="1 2">
    <name type="scientific">Mycolicibacterium grossiae</name>
    <dbReference type="NCBI Taxonomy" id="1552759"/>
    <lineage>
        <taxon>Bacteria</taxon>
        <taxon>Bacillati</taxon>
        <taxon>Actinomycetota</taxon>
        <taxon>Actinomycetes</taxon>
        <taxon>Mycobacteriales</taxon>
        <taxon>Mycobacteriaceae</taxon>
        <taxon>Mycolicibacterium</taxon>
    </lineage>
</organism>